<reference evidence="3" key="1">
    <citation type="submission" date="2017-11" db="EMBL/GenBank/DDBJ databases">
        <authorList>
            <person name="Kuznetsova I."/>
            <person name="Sazanova A."/>
            <person name="Chirak E."/>
            <person name="Safronova V."/>
            <person name="Willems A."/>
        </authorList>
    </citation>
    <scope>NUCLEOTIDE SEQUENCE [LARGE SCALE GENOMIC DNA]</scope>
    <source>
        <strain evidence="3">CCBAU 03422</strain>
    </source>
</reference>
<name>A0A2P7BAJ9_9HYPH</name>
<evidence type="ECO:0000313" key="3">
    <source>
        <dbReference type="Proteomes" id="UP000241764"/>
    </source>
</evidence>
<feature type="region of interest" description="Disordered" evidence="1">
    <location>
        <begin position="1"/>
        <end position="20"/>
    </location>
</feature>
<comment type="caution">
    <text evidence="2">The sequence shown here is derived from an EMBL/GenBank/DDBJ whole genome shotgun (WGS) entry which is preliminary data.</text>
</comment>
<gene>
    <name evidence="2" type="ORF">CU103_14365</name>
</gene>
<evidence type="ECO:0000313" key="2">
    <source>
        <dbReference type="EMBL" id="PSH63452.1"/>
    </source>
</evidence>
<organism evidence="2 3">
    <name type="scientific">Phyllobacterium sophorae</name>
    <dbReference type="NCBI Taxonomy" id="1520277"/>
    <lineage>
        <taxon>Bacteria</taxon>
        <taxon>Pseudomonadati</taxon>
        <taxon>Pseudomonadota</taxon>
        <taxon>Alphaproteobacteria</taxon>
        <taxon>Hyphomicrobiales</taxon>
        <taxon>Phyllobacteriaceae</taxon>
        <taxon>Phyllobacterium</taxon>
    </lineage>
</organism>
<sequence>MPAPPLSTSAPAPPWSRSLPPLPLIVSLPPRPMRTLSRELPVIVSLNAEPTTFSKSLPMTSPVA</sequence>
<keyword evidence="3" id="KW-1185">Reference proteome</keyword>
<dbReference type="AlphaFoldDB" id="A0A2P7BAJ9"/>
<dbReference type="EMBL" id="PGGM01000006">
    <property type="protein sequence ID" value="PSH63452.1"/>
    <property type="molecule type" value="Genomic_DNA"/>
</dbReference>
<dbReference type="Proteomes" id="UP000241764">
    <property type="component" value="Unassembled WGS sequence"/>
</dbReference>
<protein>
    <submittedName>
        <fullName evidence="2">Uncharacterized protein</fullName>
    </submittedName>
</protein>
<proteinExistence type="predicted"/>
<evidence type="ECO:0000256" key="1">
    <source>
        <dbReference type="SAM" id="MobiDB-lite"/>
    </source>
</evidence>
<accession>A0A2P7BAJ9</accession>